<dbReference type="GO" id="GO:0016887">
    <property type="term" value="F:ATP hydrolysis activity"/>
    <property type="evidence" value="ECO:0007669"/>
    <property type="project" value="InterPro"/>
</dbReference>
<dbReference type="InterPro" id="IPR038729">
    <property type="entry name" value="Rad50/SbcC_AAA"/>
</dbReference>
<keyword evidence="4" id="KW-0175">Coiled coil</keyword>
<dbReference type="Pfam" id="PF13476">
    <property type="entry name" value="AAA_23"/>
    <property type="match status" value="1"/>
</dbReference>
<organism evidence="6 7">
    <name type="scientific">Paenibacillus lutimineralis</name>
    <dbReference type="NCBI Taxonomy" id="2707005"/>
    <lineage>
        <taxon>Bacteria</taxon>
        <taxon>Bacillati</taxon>
        <taxon>Bacillota</taxon>
        <taxon>Bacilli</taxon>
        <taxon>Bacillales</taxon>
        <taxon>Paenibacillaceae</taxon>
        <taxon>Paenibacillus</taxon>
    </lineage>
</organism>
<feature type="domain" description="Rad50/SbcC-type AAA" evidence="5">
    <location>
        <begin position="23"/>
        <end position="211"/>
    </location>
</feature>
<evidence type="ECO:0000256" key="4">
    <source>
        <dbReference type="SAM" id="Coils"/>
    </source>
</evidence>
<dbReference type="InterPro" id="IPR027417">
    <property type="entry name" value="P-loop_NTPase"/>
</dbReference>
<dbReference type="KEGG" id="plut:EI981_13245"/>
<proteinExistence type="inferred from homology"/>
<protein>
    <recommendedName>
        <fullName evidence="3">Nuclease SbcCD subunit C</fullName>
    </recommendedName>
</protein>
<comment type="subunit">
    <text evidence="2">Heterodimer of SbcC and SbcD.</text>
</comment>
<feature type="coiled-coil region" evidence="4">
    <location>
        <begin position="583"/>
        <end position="679"/>
    </location>
</feature>
<feature type="coiled-coil region" evidence="4">
    <location>
        <begin position="518"/>
        <end position="545"/>
    </location>
</feature>
<feature type="coiled-coil region" evidence="4">
    <location>
        <begin position="241"/>
        <end position="299"/>
    </location>
</feature>
<evidence type="ECO:0000259" key="5">
    <source>
        <dbReference type="Pfam" id="PF13476"/>
    </source>
</evidence>
<name>A0A3Q9I900_9BACL</name>
<dbReference type="Proteomes" id="UP000270678">
    <property type="component" value="Chromosome"/>
</dbReference>
<evidence type="ECO:0000313" key="7">
    <source>
        <dbReference type="Proteomes" id="UP000270678"/>
    </source>
</evidence>
<evidence type="ECO:0000256" key="1">
    <source>
        <dbReference type="ARBA" id="ARBA00006930"/>
    </source>
</evidence>
<dbReference type="SUPFAM" id="SSF52540">
    <property type="entry name" value="P-loop containing nucleoside triphosphate hydrolases"/>
    <property type="match status" value="1"/>
</dbReference>
<keyword evidence="7" id="KW-1185">Reference proteome</keyword>
<gene>
    <name evidence="6" type="ORF">EI981_13245</name>
</gene>
<evidence type="ECO:0000256" key="3">
    <source>
        <dbReference type="ARBA" id="ARBA00013368"/>
    </source>
</evidence>
<dbReference type="PANTHER" id="PTHR32114:SF2">
    <property type="entry name" value="ABC TRANSPORTER ABCH.3"/>
    <property type="match status" value="1"/>
</dbReference>
<dbReference type="GO" id="GO:0006302">
    <property type="term" value="P:double-strand break repair"/>
    <property type="evidence" value="ECO:0007669"/>
    <property type="project" value="InterPro"/>
</dbReference>
<dbReference type="Gene3D" id="3.40.50.300">
    <property type="entry name" value="P-loop containing nucleotide triphosphate hydrolases"/>
    <property type="match status" value="2"/>
</dbReference>
<evidence type="ECO:0000313" key="6">
    <source>
        <dbReference type="EMBL" id="AZS15330.1"/>
    </source>
</evidence>
<feature type="coiled-coil region" evidence="4">
    <location>
        <begin position="361"/>
        <end position="433"/>
    </location>
</feature>
<accession>A0A3Q9I900</accession>
<dbReference type="OrthoDB" id="9795626at2"/>
<dbReference type="EMBL" id="CP034346">
    <property type="protein sequence ID" value="AZS15330.1"/>
    <property type="molecule type" value="Genomic_DNA"/>
</dbReference>
<dbReference type="AlphaFoldDB" id="A0A3Q9I900"/>
<sequence length="859" mass="97065">MLHQSWYADCRGGQRMIPLRFILKNFRAIEYADIDLSAVTLAAIAGRNGAGKSSAFTLAPRFALFGDVIKGISLDDLVRRGAQEMSVTFVFEHQGSVYRVIRTRSTKGKGKSTLELQQQVNGTWESRSAEKIGDTEAKIRILLNLDDETFTASSMILQGQANAFTGSTAGKRKEILSQILGLNVYEQLLEQARQRAGLLNIEIEKSKDKLLIIDERLAGRPAKVEELRIVKSQHDLTQTMVAEDERAVRESEAQLAVLQVKRSRILQINRDMSMIDDEITALQQERSGHLERLERAEKILANEAGILAKASEWEEVKQQIATLEARKPEKDRILREMSAAGAEQFQLDEDMINLATRIVTLKRQLADHETLQLRATEYERESARLQEYEKKADKWNLLAAEIRSLDTQRDKEESRLKLEEQRLTDKITVLEQQEAHIHDSGCLPTCKFQQAAAFAIAELPDLRKQLEELDWSSAFDLTARIAVFEADQANIGYNSSAHQDCKVKVNELREAATAFAQLLGKGELLQQLEQQYRDLKARKDNSIERVGDLLQQQAGLDVLLMPLPELTARATDLQRWAKLKDEISASREAAANAKERIAAIDREISSKQARKEELESEKNSLVIDTLEYDSLHRELDKLQTVLQDRRRQLAALAEQIGGIKAVLTELEADQQERDRLAADLEPKTVRWTRYQTLIKAFGRDGIPALIIENAVPQLERIANEILGQMSKGKHYVRFETQRELKSRDGVAETLDIMIGDWSSERPYETFSGGEQLRIDYAIRFALAELLAQRAGSKVEWLTIDEGLGSQDAEHRALVLESIKSVANRFKRVLVITHIEDAQAAFDQVIRFENADGGVEVLVA</sequence>
<dbReference type="PANTHER" id="PTHR32114">
    <property type="entry name" value="ABC TRANSPORTER ABCH.3"/>
    <property type="match status" value="1"/>
</dbReference>
<comment type="similarity">
    <text evidence="1">Belongs to the SMC family. SbcC subfamily.</text>
</comment>
<feature type="coiled-coil region" evidence="4">
    <location>
        <begin position="182"/>
        <end position="209"/>
    </location>
</feature>
<reference evidence="7" key="1">
    <citation type="submission" date="2018-12" db="EMBL/GenBank/DDBJ databases">
        <title>Complete genome sequence of Paenibacillus sp. MBLB1234.</title>
        <authorList>
            <person name="Nam Y.-D."/>
            <person name="Kang J."/>
            <person name="Chung W.-H."/>
            <person name="Park Y.S."/>
        </authorList>
    </citation>
    <scope>NUCLEOTIDE SEQUENCE [LARGE SCALE GENOMIC DNA]</scope>
    <source>
        <strain evidence="7">MBLB1234</strain>
    </source>
</reference>
<evidence type="ECO:0000256" key="2">
    <source>
        <dbReference type="ARBA" id="ARBA00011322"/>
    </source>
</evidence>